<sequence>MGTVGGLAAWFSLSFKTAFALLGIGIFVLLFNPGFTEMQIKLVAIACCLFFTLINIFGVKLTGRFQVFMVVALLGLLAFYVIFGSFSVQLHRYTPFMPLGLGSVLATAGMVYVSYGGLTKICAVAGETKNPGRDIPLALILTLIAMALLYVLVMFITVGLVDSAQLQNSLVPISLGASTFMGRNGSLILGGAALLAFITTANAGILAASRDPMAMGEDKLVPDAFRKVSKRGAPWFSILFTSAFMLLVILFFDLENLIKTASTLKLLMFTLANWSVIFMREGKLKHYQPKFRSPLYPWVQILGIIGECFL</sequence>
<proteinExistence type="predicted"/>
<dbReference type="Pfam" id="PF00324">
    <property type="entry name" value="AA_permease"/>
    <property type="match status" value="1"/>
</dbReference>
<feature type="non-terminal residue" evidence="7">
    <location>
        <position position="310"/>
    </location>
</feature>
<feature type="transmembrane region" description="Helical" evidence="5">
    <location>
        <begin position="65"/>
        <end position="83"/>
    </location>
</feature>
<feature type="transmembrane region" description="Helical" evidence="5">
    <location>
        <begin position="233"/>
        <end position="252"/>
    </location>
</feature>
<dbReference type="EMBL" id="BARV01009006">
    <property type="protein sequence ID" value="GAI11042.1"/>
    <property type="molecule type" value="Genomic_DNA"/>
</dbReference>
<dbReference type="InterPro" id="IPR004841">
    <property type="entry name" value="AA-permease/SLC12A_dom"/>
</dbReference>
<name>X1KVD7_9ZZZZ</name>
<evidence type="ECO:0000256" key="5">
    <source>
        <dbReference type="SAM" id="Phobius"/>
    </source>
</evidence>
<keyword evidence="4 5" id="KW-0472">Membrane</keyword>
<dbReference type="GO" id="GO:0016020">
    <property type="term" value="C:membrane"/>
    <property type="evidence" value="ECO:0007669"/>
    <property type="project" value="UniProtKB-SubCell"/>
</dbReference>
<dbReference type="PANTHER" id="PTHR42770">
    <property type="entry name" value="AMINO ACID TRANSPORTER-RELATED"/>
    <property type="match status" value="1"/>
</dbReference>
<feature type="domain" description="Amino acid permease/ SLC12A" evidence="6">
    <location>
        <begin position="2"/>
        <end position="305"/>
    </location>
</feature>
<feature type="transmembrane region" description="Helical" evidence="5">
    <location>
        <begin position="38"/>
        <end position="58"/>
    </location>
</feature>
<dbReference type="GO" id="GO:0055085">
    <property type="term" value="P:transmembrane transport"/>
    <property type="evidence" value="ECO:0007669"/>
    <property type="project" value="InterPro"/>
</dbReference>
<organism evidence="7">
    <name type="scientific">marine sediment metagenome</name>
    <dbReference type="NCBI Taxonomy" id="412755"/>
    <lineage>
        <taxon>unclassified sequences</taxon>
        <taxon>metagenomes</taxon>
        <taxon>ecological metagenomes</taxon>
    </lineage>
</organism>
<feature type="transmembrane region" description="Helical" evidence="5">
    <location>
        <begin position="95"/>
        <end position="115"/>
    </location>
</feature>
<dbReference type="InterPro" id="IPR050367">
    <property type="entry name" value="APC_superfamily"/>
</dbReference>
<evidence type="ECO:0000256" key="4">
    <source>
        <dbReference type="ARBA" id="ARBA00023136"/>
    </source>
</evidence>
<evidence type="ECO:0000259" key="6">
    <source>
        <dbReference type="Pfam" id="PF00324"/>
    </source>
</evidence>
<feature type="transmembrane region" description="Helical" evidence="5">
    <location>
        <begin position="264"/>
        <end position="282"/>
    </location>
</feature>
<keyword evidence="2 5" id="KW-0812">Transmembrane</keyword>
<evidence type="ECO:0000256" key="1">
    <source>
        <dbReference type="ARBA" id="ARBA00004141"/>
    </source>
</evidence>
<feature type="transmembrane region" description="Helical" evidence="5">
    <location>
        <begin position="7"/>
        <end position="32"/>
    </location>
</feature>
<keyword evidence="3 5" id="KW-1133">Transmembrane helix</keyword>
<comment type="subcellular location">
    <subcellularLocation>
        <location evidence="1">Membrane</location>
        <topology evidence="1">Multi-pass membrane protein</topology>
    </subcellularLocation>
</comment>
<dbReference type="AlphaFoldDB" id="X1KVD7"/>
<protein>
    <recommendedName>
        <fullName evidence="6">Amino acid permease/ SLC12A domain-containing protein</fullName>
    </recommendedName>
</protein>
<dbReference type="Gene3D" id="1.20.1740.10">
    <property type="entry name" value="Amino acid/polyamine transporter I"/>
    <property type="match status" value="1"/>
</dbReference>
<feature type="transmembrane region" description="Helical" evidence="5">
    <location>
        <begin position="136"/>
        <end position="161"/>
    </location>
</feature>
<reference evidence="7" key="1">
    <citation type="journal article" date="2014" name="Front. Microbiol.">
        <title>High frequency of phylogenetically diverse reductive dehalogenase-homologous genes in deep subseafloor sedimentary metagenomes.</title>
        <authorList>
            <person name="Kawai M."/>
            <person name="Futagami T."/>
            <person name="Toyoda A."/>
            <person name="Takaki Y."/>
            <person name="Nishi S."/>
            <person name="Hori S."/>
            <person name="Arai W."/>
            <person name="Tsubouchi T."/>
            <person name="Morono Y."/>
            <person name="Uchiyama I."/>
            <person name="Ito T."/>
            <person name="Fujiyama A."/>
            <person name="Inagaki F."/>
            <person name="Takami H."/>
        </authorList>
    </citation>
    <scope>NUCLEOTIDE SEQUENCE</scope>
    <source>
        <strain evidence="7">Expedition CK06-06</strain>
    </source>
</reference>
<accession>X1KVD7</accession>
<comment type="caution">
    <text evidence="7">The sequence shown here is derived from an EMBL/GenBank/DDBJ whole genome shotgun (WGS) entry which is preliminary data.</text>
</comment>
<dbReference type="PANTHER" id="PTHR42770:SF7">
    <property type="entry name" value="MEMBRANE PROTEIN"/>
    <property type="match status" value="1"/>
</dbReference>
<gene>
    <name evidence="7" type="ORF">S06H3_17920</name>
</gene>
<evidence type="ECO:0000313" key="7">
    <source>
        <dbReference type="EMBL" id="GAI11042.1"/>
    </source>
</evidence>
<feature type="transmembrane region" description="Helical" evidence="5">
    <location>
        <begin position="187"/>
        <end position="209"/>
    </location>
</feature>
<evidence type="ECO:0000256" key="3">
    <source>
        <dbReference type="ARBA" id="ARBA00022989"/>
    </source>
</evidence>
<evidence type="ECO:0000256" key="2">
    <source>
        <dbReference type="ARBA" id="ARBA00022692"/>
    </source>
</evidence>